<dbReference type="PANTHER" id="PTHR28637:SF1">
    <property type="entry name" value="DNA REPLICATION FACTOR CDT1"/>
    <property type="match status" value="1"/>
</dbReference>
<accession>H2XUN3</accession>
<dbReference type="InterPro" id="IPR014939">
    <property type="entry name" value="CDT1_Gemini-bd-like"/>
</dbReference>
<evidence type="ECO:0000256" key="2">
    <source>
        <dbReference type="ARBA" id="ARBA00023306"/>
    </source>
</evidence>
<dbReference type="SUPFAM" id="SSF46785">
    <property type="entry name" value="Winged helix' DNA-binding domain"/>
    <property type="match status" value="1"/>
</dbReference>
<dbReference type="CDD" id="cd08674">
    <property type="entry name" value="Cdt1_m"/>
    <property type="match status" value="1"/>
</dbReference>
<dbReference type="STRING" id="7719.ENSCINP00000033367"/>
<dbReference type="FunCoup" id="H2XUN3">
    <property type="interactions" value="11"/>
</dbReference>
<evidence type="ECO:0000313" key="5">
    <source>
        <dbReference type="Ensembl" id="ENSCINP00000033367.1"/>
    </source>
</evidence>
<dbReference type="GO" id="GO:0030174">
    <property type="term" value="P:regulation of DNA-templated DNA replication initiation"/>
    <property type="evidence" value="ECO:0000318"/>
    <property type="project" value="GO_Central"/>
</dbReference>
<dbReference type="Proteomes" id="UP000008144">
    <property type="component" value="Chromosome 11"/>
</dbReference>
<proteinExistence type="inferred from homology"/>
<dbReference type="InterPro" id="IPR032054">
    <property type="entry name" value="Cdt1_C"/>
</dbReference>
<reference evidence="5" key="3">
    <citation type="submission" date="2025-08" db="UniProtKB">
        <authorList>
            <consortium name="Ensembl"/>
        </authorList>
    </citation>
    <scope>IDENTIFICATION</scope>
</reference>
<dbReference type="HOGENOM" id="CLU_023373_2_0_1"/>
<feature type="region of interest" description="Disordered" evidence="3">
    <location>
        <begin position="1"/>
        <end position="21"/>
    </location>
</feature>
<feature type="domain" description="CDT1 Geminin-binding" evidence="4">
    <location>
        <begin position="50"/>
        <end position="214"/>
    </location>
</feature>
<dbReference type="GO" id="GO:0003677">
    <property type="term" value="F:DNA binding"/>
    <property type="evidence" value="ECO:0000318"/>
    <property type="project" value="GO_Central"/>
</dbReference>
<dbReference type="GO" id="GO:0000278">
    <property type="term" value="P:mitotic cell cycle"/>
    <property type="evidence" value="ECO:0000318"/>
    <property type="project" value="GO_Central"/>
</dbReference>
<dbReference type="PANTHER" id="PTHR28637">
    <property type="entry name" value="DNA REPLICATION FACTOR CDT1"/>
    <property type="match status" value="1"/>
</dbReference>
<keyword evidence="2" id="KW-0131">Cell cycle</keyword>
<protein>
    <submittedName>
        <fullName evidence="5">DNA replication factor Cdt1</fullName>
    </submittedName>
</protein>
<dbReference type="AlphaFoldDB" id="H2XUN3"/>
<dbReference type="Pfam" id="PF08839">
    <property type="entry name" value="CDT1"/>
    <property type="match status" value="1"/>
</dbReference>
<dbReference type="InterPro" id="IPR036390">
    <property type="entry name" value="WH_DNA-bd_sf"/>
</dbReference>
<dbReference type="InterPro" id="IPR038090">
    <property type="entry name" value="Cdt1_C_WH_dom_sf"/>
</dbReference>
<dbReference type="OMA" id="TLPYSYK"/>
<keyword evidence="6" id="KW-1185">Reference proteome</keyword>
<dbReference type="GO" id="GO:0005634">
    <property type="term" value="C:nucleus"/>
    <property type="evidence" value="ECO:0000318"/>
    <property type="project" value="GO_Central"/>
</dbReference>
<reference evidence="6" key="1">
    <citation type="journal article" date="2002" name="Science">
        <title>The draft genome of Ciona intestinalis: insights into chordate and vertebrate origins.</title>
        <authorList>
            <person name="Dehal P."/>
            <person name="Satou Y."/>
            <person name="Campbell R.K."/>
            <person name="Chapman J."/>
            <person name="Degnan B."/>
            <person name="De Tomaso A."/>
            <person name="Davidson B."/>
            <person name="Di Gregorio A."/>
            <person name="Gelpke M."/>
            <person name="Goodstein D.M."/>
            <person name="Harafuji N."/>
            <person name="Hastings K.E."/>
            <person name="Ho I."/>
            <person name="Hotta K."/>
            <person name="Huang W."/>
            <person name="Kawashima T."/>
            <person name="Lemaire P."/>
            <person name="Martinez D."/>
            <person name="Meinertzhagen I.A."/>
            <person name="Necula S."/>
            <person name="Nonaka M."/>
            <person name="Putnam N."/>
            <person name="Rash S."/>
            <person name="Saiga H."/>
            <person name="Satake M."/>
            <person name="Terry A."/>
            <person name="Yamada L."/>
            <person name="Wang H.G."/>
            <person name="Awazu S."/>
            <person name="Azumi K."/>
            <person name="Boore J."/>
            <person name="Branno M."/>
            <person name="Chin-Bow S."/>
            <person name="DeSantis R."/>
            <person name="Doyle S."/>
            <person name="Francino P."/>
            <person name="Keys D.N."/>
            <person name="Haga S."/>
            <person name="Hayashi H."/>
            <person name="Hino K."/>
            <person name="Imai K.S."/>
            <person name="Inaba K."/>
            <person name="Kano S."/>
            <person name="Kobayashi K."/>
            <person name="Kobayashi M."/>
            <person name="Lee B.I."/>
            <person name="Makabe K.W."/>
            <person name="Manohar C."/>
            <person name="Matassi G."/>
            <person name="Medina M."/>
            <person name="Mochizuki Y."/>
            <person name="Mount S."/>
            <person name="Morishita T."/>
            <person name="Miura S."/>
            <person name="Nakayama A."/>
            <person name="Nishizaka S."/>
            <person name="Nomoto H."/>
            <person name="Ohta F."/>
            <person name="Oishi K."/>
            <person name="Rigoutsos I."/>
            <person name="Sano M."/>
            <person name="Sasaki A."/>
            <person name="Sasakura Y."/>
            <person name="Shoguchi E."/>
            <person name="Shin-i T."/>
            <person name="Spagnuolo A."/>
            <person name="Stainier D."/>
            <person name="Suzuki M.M."/>
            <person name="Tassy O."/>
            <person name="Takatori N."/>
            <person name="Tokuoka M."/>
            <person name="Yagi K."/>
            <person name="Yoshizaki F."/>
            <person name="Wada S."/>
            <person name="Zhang C."/>
            <person name="Hyatt P.D."/>
            <person name="Larimer F."/>
            <person name="Detter C."/>
            <person name="Doggett N."/>
            <person name="Glavina T."/>
            <person name="Hawkins T."/>
            <person name="Richardson P."/>
            <person name="Lucas S."/>
            <person name="Kohara Y."/>
            <person name="Levine M."/>
            <person name="Satoh N."/>
            <person name="Rokhsar D.S."/>
        </authorList>
    </citation>
    <scope>NUCLEOTIDE SEQUENCE [LARGE SCALE GENOMIC DNA]</scope>
</reference>
<reference evidence="5" key="2">
    <citation type="journal article" date="2008" name="Genome Biol.">
        <title>Improved genome assembly and evidence-based global gene model set for the chordate Ciona intestinalis: new insight into intron and operon populations.</title>
        <authorList>
            <person name="Satou Y."/>
            <person name="Mineta K."/>
            <person name="Ogasawara M."/>
            <person name="Sasakura Y."/>
            <person name="Shoguchi E."/>
            <person name="Ueno K."/>
            <person name="Yamada L."/>
            <person name="Matsumoto J."/>
            <person name="Wasserscheid J."/>
            <person name="Dewar K."/>
            <person name="Wiley G.B."/>
            <person name="Macmil S.L."/>
            <person name="Roe B.A."/>
            <person name="Zeller R.W."/>
            <person name="Hastings K.E."/>
            <person name="Lemaire P."/>
            <person name="Lindquist E."/>
            <person name="Endo T."/>
            <person name="Hotta K."/>
            <person name="Inaba K."/>
        </authorList>
    </citation>
    <scope>NUCLEOTIDE SEQUENCE [LARGE SCALE GENOMIC DNA]</scope>
    <source>
        <strain evidence="5">wild type</strain>
    </source>
</reference>
<dbReference type="Ensembl" id="ENSCINT00000037323.1">
    <property type="protein sequence ID" value="ENSCINP00000033367.1"/>
    <property type="gene ID" value="ENSCING00000019211.1"/>
</dbReference>
<dbReference type="Pfam" id="PF16679">
    <property type="entry name" value="CDT1_C"/>
    <property type="match status" value="1"/>
</dbReference>
<dbReference type="GO" id="GO:0000076">
    <property type="term" value="P:DNA replication checkpoint signaling"/>
    <property type="evidence" value="ECO:0000318"/>
    <property type="project" value="GO_Central"/>
</dbReference>
<comment type="similarity">
    <text evidence="1">Belongs to the Cdt1 family.</text>
</comment>
<name>H2XUN3_CIOIN</name>
<dbReference type="GO" id="GO:0070182">
    <property type="term" value="F:DNA polymerase binding"/>
    <property type="evidence" value="ECO:0000318"/>
    <property type="project" value="GO_Central"/>
</dbReference>
<evidence type="ECO:0000256" key="3">
    <source>
        <dbReference type="SAM" id="MobiDB-lite"/>
    </source>
</evidence>
<evidence type="ECO:0000313" key="6">
    <source>
        <dbReference type="Proteomes" id="UP000008144"/>
    </source>
</evidence>
<dbReference type="GO" id="GO:0071163">
    <property type="term" value="P:DNA replication preinitiation complex assembly"/>
    <property type="evidence" value="ECO:0000318"/>
    <property type="project" value="GO_Central"/>
</dbReference>
<dbReference type="CDD" id="cd08767">
    <property type="entry name" value="Cdt1_c"/>
    <property type="match status" value="1"/>
</dbReference>
<dbReference type="SMART" id="SM01075">
    <property type="entry name" value="CDT1"/>
    <property type="match status" value="1"/>
</dbReference>
<gene>
    <name evidence="5" type="primary">LOC100184078</name>
</gene>
<dbReference type="InParanoid" id="H2XUN3"/>
<dbReference type="EMBL" id="EAAA01000676">
    <property type="status" value="NOT_ANNOTATED_CDS"/>
    <property type="molecule type" value="Genomic_DNA"/>
</dbReference>
<sequence>MRELKKQEKKSKKVDENKNEIKEKKEVKKRVFAHERFHSLAQEIPSGLSLPFKYKILQEMFQSADTVVSMLFNRQQTTTWLKLHKAVKDMIKRKFELNDLGRIKHVYPDAYTFRQERGIPTYDDRIKSTDYQLTIEPILTEEASDEPRKLNSGMLVRRRHNFHLQLLSLVKFHHKEFLASLEPPVVVDDAEIRRWHPQFPVDQVPDITVGELPTPPNLEKCSSAKDVLEKTKDRLTKKAFEALKKVAEKCSTPEKSVTVETNNNQSPTKKPVSVKGVSQSLLAKIREKEASSKLRKMVRSDESEKKIEKMKQLPDVARALRMLFVTEKKASLPLELIVARLAKCCPSVATPVLMEEHVRLLSEHMTSWAIMMSLGKKEYLKLDKNRDISDVIKELQCKVKELENCAK</sequence>
<evidence type="ECO:0000256" key="1">
    <source>
        <dbReference type="ARBA" id="ARBA00008356"/>
    </source>
</evidence>
<dbReference type="GeneTree" id="ENSGT00390000012337"/>
<organism evidence="5 6">
    <name type="scientific">Ciona intestinalis</name>
    <name type="common">Transparent sea squirt</name>
    <name type="synonym">Ascidia intestinalis</name>
    <dbReference type="NCBI Taxonomy" id="7719"/>
    <lineage>
        <taxon>Eukaryota</taxon>
        <taxon>Metazoa</taxon>
        <taxon>Chordata</taxon>
        <taxon>Tunicata</taxon>
        <taxon>Ascidiacea</taxon>
        <taxon>Phlebobranchia</taxon>
        <taxon>Cionidae</taxon>
        <taxon>Ciona</taxon>
    </lineage>
</organism>
<dbReference type="InterPro" id="IPR045173">
    <property type="entry name" value="Cdt1"/>
</dbReference>
<dbReference type="Gene3D" id="1.10.10.1420">
    <property type="entry name" value="DNA replication factor Cdt1, C-terminal WH domain"/>
    <property type="match status" value="1"/>
</dbReference>
<reference evidence="5" key="4">
    <citation type="submission" date="2025-09" db="UniProtKB">
        <authorList>
            <consortium name="Ensembl"/>
        </authorList>
    </citation>
    <scope>IDENTIFICATION</scope>
</reference>
<evidence type="ECO:0000259" key="4">
    <source>
        <dbReference type="SMART" id="SM01075"/>
    </source>
</evidence>